<keyword evidence="5 6" id="KW-0949">S-adenosyl-L-methionine</keyword>
<dbReference type="Proteomes" id="UP001317963">
    <property type="component" value="Chromosome"/>
</dbReference>
<dbReference type="InterPro" id="IPR008189">
    <property type="entry name" value="rRNA_ssu_MeTfrase_I"/>
</dbReference>
<keyword evidence="3 6" id="KW-0489">Methyltransferase</keyword>
<evidence type="ECO:0000259" key="7">
    <source>
        <dbReference type="Pfam" id="PF00590"/>
    </source>
</evidence>
<name>A0ABY6Q963_9GAMM</name>
<dbReference type="Pfam" id="PF00590">
    <property type="entry name" value="TP_methylase"/>
    <property type="match status" value="1"/>
</dbReference>
<evidence type="ECO:0000313" key="9">
    <source>
        <dbReference type="EMBL" id="UZP75428.1"/>
    </source>
</evidence>
<dbReference type="HAMAP" id="MF_01877">
    <property type="entry name" value="16SrRNA_methyltr_I"/>
    <property type="match status" value="1"/>
</dbReference>
<dbReference type="PROSITE" id="PS01296">
    <property type="entry name" value="RSMI"/>
    <property type="match status" value="1"/>
</dbReference>
<evidence type="ECO:0000256" key="4">
    <source>
        <dbReference type="ARBA" id="ARBA00022679"/>
    </source>
</evidence>
<evidence type="ECO:0000256" key="1">
    <source>
        <dbReference type="ARBA" id="ARBA00022490"/>
    </source>
</evidence>
<dbReference type="GO" id="GO:0008168">
    <property type="term" value="F:methyltransferase activity"/>
    <property type="evidence" value="ECO:0007669"/>
    <property type="project" value="UniProtKB-KW"/>
</dbReference>
<dbReference type="CDD" id="cd11648">
    <property type="entry name" value="RsmI"/>
    <property type="match status" value="1"/>
</dbReference>
<dbReference type="InterPro" id="IPR053910">
    <property type="entry name" value="RsmI_HTH"/>
</dbReference>
<evidence type="ECO:0000256" key="5">
    <source>
        <dbReference type="ARBA" id="ARBA00022691"/>
    </source>
</evidence>
<comment type="function">
    <text evidence="6">Catalyzes the 2'-O-methylation of the ribose of cytidine 1402 (C1402) in 16S rRNA.</text>
</comment>
<dbReference type="SUPFAM" id="SSF53790">
    <property type="entry name" value="Tetrapyrrole methylase"/>
    <property type="match status" value="1"/>
</dbReference>
<comment type="catalytic activity">
    <reaction evidence="6">
        <text>cytidine(1402) in 16S rRNA + S-adenosyl-L-methionine = 2'-O-methylcytidine(1402) in 16S rRNA + S-adenosyl-L-homocysteine + H(+)</text>
        <dbReference type="Rhea" id="RHEA:42924"/>
        <dbReference type="Rhea" id="RHEA-COMP:10285"/>
        <dbReference type="Rhea" id="RHEA-COMP:10286"/>
        <dbReference type="ChEBI" id="CHEBI:15378"/>
        <dbReference type="ChEBI" id="CHEBI:57856"/>
        <dbReference type="ChEBI" id="CHEBI:59789"/>
        <dbReference type="ChEBI" id="CHEBI:74495"/>
        <dbReference type="ChEBI" id="CHEBI:82748"/>
        <dbReference type="EC" id="2.1.1.198"/>
    </reaction>
</comment>
<keyword evidence="2 6" id="KW-0698">rRNA processing</keyword>
<gene>
    <name evidence="6 9" type="primary">rsmI</name>
    <name evidence="9" type="ORF">E0F26_12075</name>
</gene>
<dbReference type="Gene3D" id="3.40.1010.10">
    <property type="entry name" value="Cobalt-precorrin-4 Transmethylase, Domain 1"/>
    <property type="match status" value="1"/>
</dbReference>
<dbReference type="PANTHER" id="PTHR46111">
    <property type="entry name" value="RIBOSOMAL RNA SMALL SUBUNIT METHYLTRANSFERASE I"/>
    <property type="match status" value="1"/>
</dbReference>
<dbReference type="InterPro" id="IPR018063">
    <property type="entry name" value="SAM_MeTrfase_RsmI_CS"/>
</dbReference>
<feature type="domain" description="Tetrapyrrole methylase" evidence="7">
    <location>
        <begin position="5"/>
        <end position="204"/>
    </location>
</feature>
<dbReference type="PANTHER" id="PTHR46111:SF1">
    <property type="entry name" value="RIBOSOMAL RNA SMALL SUBUNIT METHYLTRANSFERASE I"/>
    <property type="match status" value="1"/>
</dbReference>
<keyword evidence="1 6" id="KW-0963">Cytoplasm</keyword>
<evidence type="ECO:0000256" key="2">
    <source>
        <dbReference type="ARBA" id="ARBA00022552"/>
    </source>
</evidence>
<proteinExistence type="inferred from homology"/>
<dbReference type="InterPro" id="IPR000878">
    <property type="entry name" value="4pyrrol_Mease"/>
</dbReference>
<evidence type="ECO:0000256" key="3">
    <source>
        <dbReference type="ARBA" id="ARBA00022603"/>
    </source>
</evidence>
<dbReference type="PIRSF" id="PIRSF005917">
    <property type="entry name" value="MTase_YraL"/>
    <property type="match status" value="1"/>
</dbReference>
<accession>A0ABY6Q963</accession>
<dbReference type="RefSeq" id="WP_279241916.1">
    <property type="nucleotide sequence ID" value="NZ_CP036501.1"/>
</dbReference>
<dbReference type="Pfam" id="PF23016">
    <property type="entry name" value="RsmI_C"/>
    <property type="match status" value="1"/>
</dbReference>
<keyword evidence="10" id="KW-1185">Reference proteome</keyword>
<dbReference type="EC" id="2.1.1.198" evidence="6"/>
<comment type="similarity">
    <text evidence="6">Belongs to the methyltransferase superfamily. RsmI family.</text>
</comment>
<sequence length="274" mass="29786">MKAALYIVPTPIGNIGDITLRALEILKAVDLIAAEDTRHSRTLLTHYDISTPLVSFHEHSENRVVEQLADRVAGGESIALISDAGTPLVSDPGYALVRGVQARGLTVIPLPGACAAITALSAAGLPTHHFHFEGFLPAKQVARVKRLEAIKSLNTTVIFYEAPHRIVDLITDMLAVFGVDHEICLARELTKTFETIRRAPLGDIREWVLNDANQQKGEFVVISGLVVQTTTLGADGRLLLARLASELPPRKAAQIVADHYGLKSRDLYQQLIAD</sequence>
<dbReference type="InterPro" id="IPR014776">
    <property type="entry name" value="4pyrrole_Mease_sub2"/>
</dbReference>
<dbReference type="InterPro" id="IPR035996">
    <property type="entry name" value="4pyrrol_Methylase_sf"/>
</dbReference>
<dbReference type="Gene3D" id="3.30.950.10">
    <property type="entry name" value="Methyltransferase, Cobalt-precorrin-4 Transmethylase, Domain 2"/>
    <property type="match status" value="1"/>
</dbReference>
<keyword evidence="4 6" id="KW-0808">Transferase</keyword>
<dbReference type="EMBL" id="CP036501">
    <property type="protein sequence ID" value="UZP75428.1"/>
    <property type="molecule type" value="Genomic_DNA"/>
</dbReference>
<evidence type="ECO:0000259" key="8">
    <source>
        <dbReference type="Pfam" id="PF23016"/>
    </source>
</evidence>
<protein>
    <recommendedName>
        <fullName evidence="6">Ribosomal RNA small subunit methyltransferase I</fullName>
        <ecNumber evidence="6">2.1.1.198</ecNumber>
    </recommendedName>
    <alternativeName>
        <fullName evidence="6">16S rRNA 2'-O-ribose C1402 methyltransferase</fullName>
    </alternativeName>
    <alternativeName>
        <fullName evidence="6">rRNA (cytidine-2'-O-)-methyltransferase RsmI</fullName>
    </alternativeName>
</protein>
<evidence type="ECO:0000313" key="10">
    <source>
        <dbReference type="Proteomes" id="UP001317963"/>
    </source>
</evidence>
<reference evidence="9 10" key="1">
    <citation type="submission" date="2019-02" db="EMBL/GenBank/DDBJ databases">
        <title>Halieaceae_genomes.</title>
        <authorList>
            <person name="Li S.-H."/>
        </authorList>
    </citation>
    <scope>NUCLEOTIDE SEQUENCE [LARGE SCALE GENOMIC DNA]</scope>
    <source>
        <strain evidence="9 10">JH123</strain>
    </source>
</reference>
<feature type="domain" description="RsmI HTH" evidence="8">
    <location>
        <begin position="232"/>
        <end position="272"/>
    </location>
</feature>
<comment type="subcellular location">
    <subcellularLocation>
        <location evidence="6">Cytoplasm</location>
    </subcellularLocation>
</comment>
<dbReference type="InterPro" id="IPR014777">
    <property type="entry name" value="4pyrrole_Mease_sub1"/>
</dbReference>
<dbReference type="NCBIfam" id="TIGR00096">
    <property type="entry name" value="16S rRNA (cytidine(1402)-2'-O)-methyltransferase"/>
    <property type="match status" value="1"/>
</dbReference>
<dbReference type="GO" id="GO:0032259">
    <property type="term" value="P:methylation"/>
    <property type="evidence" value="ECO:0007669"/>
    <property type="project" value="UniProtKB-KW"/>
</dbReference>
<evidence type="ECO:0000256" key="6">
    <source>
        <dbReference type="HAMAP-Rule" id="MF_01877"/>
    </source>
</evidence>
<organism evidence="9 10">
    <name type="scientific">Candidatus Paraluminiphilus aquimaris</name>
    <dbReference type="NCBI Taxonomy" id="2518994"/>
    <lineage>
        <taxon>Bacteria</taxon>
        <taxon>Pseudomonadati</taxon>
        <taxon>Pseudomonadota</taxon>
        <taxon>Gammaproteobacteria</taxon>
        <taxon>Cellvibrionales</taxon>
        <taxon>Halieaceae</taxon>
        <taxon>Candidatus Paraluminiphilus</taxon>
    </lineage>
</organism>